<organism evidence="2 3">
    <name type="scientific">Gossypium darwinii</name>
    <name type="common">Darwin's cotton</name>
    <name type="synonym">Gossypium barbadense var. darwinii</name>
    <dbReference type="NCBI Taxonomy" id="34276"/>
    <lineage>
        <taxon>Eukaryota</taxon>
        <taxon>Viridiplantae</taxon>
        <taxon>Streptophyta</taxon>
        <taxon>Embryophyta</taxon>
        <taxon>Tracheophyta</taxon>
        <taxon>Spermatophyta</taxon>
        <taxon>Magnoliopsida</taxon>
        <taxon>eudicotyledons</taxon>
        <taxon>Gunneridae</taxon>
        <taxon>Pentapetalae</taxon>
        <taxon>rosids</taxon>
        <taxon>malvids</taxon>
        <taxon>Malvales</taxon>
        <taxon>Malvaceae</taxon>
        <taxon>Malvoideae</taxon>
        <taxon>Gossypium</taxon>
    </lineage>
</organism>
<feature type="transmembrane region" description="Helical" evidence="1">
    <location>
        <begin position="39"/>
        <end position="61"/>
    </location>
</feature>
<name>A0A5D2ESW8_GOSDA</name>
<dbReference type="AlphaFoldDB" id="A0A5D2ESW8"/>
<keyword evidence="1" id="KW-0472">Membrane</keyword>
<keyword evidence="1" id="KW-0812">Transmembrane</keyword>
<accession>A0A5D2ESW8</accession>
<protein>
    <submittedName>
        <fullName evidence="2">Uncharacterized protein</fullName>
    </submittedName>
</protein>
<dbReference type="EMBL" id="CM017698">
    <property type="protein sequence ID" value="TYG96776.1"/>
    <property type="molecule type" value="Genomic_DNA"/>
</dbReference>
<reference evidence="2 3" key="1">
    <citation type="submission" date="2019-06" db="EMBL/GenBank/DDBJ databases">
        <title>WGS assembly of Gossypium darwinii.</title>
        <authorList>
            <person name="Chen Z.J."/>
            <person name="Sreedasyam A."/>
            <person name="Ando A."/>
            <person name="Song Q."/>
            <person name="De L."/>
            <person name="Hulse-Kemp A."/>
            <person name="Ding M."/>
            <person name="Ye W."/>
            <person name="Kirkbride R."/>
            <person name="Jenkins J."/>
            <person name="Plott C."/>
            <person name="Lovell J."/>
            <person name="Lin Y.-M."/>
            <person name="Vaughn R."/>
            <person name="Liu B."/>
            <person name="Li W."/>
            <person name="Simpson S."/>
            <person name="Scheffler B."/>
            <person name="Saski C."/>
            <person name="Grover C."/>
            <person name="Hu G."/>
            <person name="Conover J."/>
            <person name="Carlson J."/>
            <person name="Shu S."/>
            <person name="Boston L."/>
            <person name="Williams M."/>
            <person name="Peterson D."/>
            <person name="Mcgee K."/>
            <person name="Jones D."/>
            <person name="Wendel J."/>
            <person name="Stelly D."/>
            <person name="Grimwood J."/>
            <person name="Schmutz J."/>
        </authorList>
    </citation>
    <scope>NUCLEOTIDE SEQUENCE [LARGE SCALE GENOMIC DNA]</scope>
    <source>
        <strain evidence="2">1808015.09</strain>
    </source>
</reference>
<evidence type="ECO:0000313" key="2">
    <source>
        <dbReference type="EMBL" id="TYG96776.1"/>
    </source>
</evidence>
<evidence type="ECO:0000256" key="1">
    <source>
        <dbReference type="SAM" id="Phobius"/>
    </source>
</evidence>
<sequence>MLLTDSWSRVGESLNTQCGCQVKSWKDLASEYLVVRMRLMLYVNGNLLLLQITMPYVWPFVELELKKHRKWPFMHINKVLFSNSSLLLLERSRC</sequence>
<gene>
    <name evidence="2" type="ORF">ES288_A11G379800v1</name>
</gene>
<proteinExistence type="predicted"/>
<keyword evidence="1" id="KW-1133">Transmembrane helix</keyword>
<dbReference type="Proteomes" id="UP000323506">
    <property type="component" value="Chromosome A11"/>
</dbReference>
<evidence type="ECO:0000313" key="3">
    <source>
        <dbReference type="Proteomes" id="UP000323506"/>
    </source>
</evidence>
<keyword evidence="3" id="KW-1185">Reference proteome</keyword>